<evidence type="ECO:0000256" key="8">
    <source>
        <dbReference type="ARBA" id="ARBA00023136"/>
    </source>
</evidence>
<dbReference type="InterPro" id="IPR050277">
    <property type="entry name" value="Sodium:Solute_Symporter"/>
</dbReference>
<dbReference type="PANTHER" id="PTHR48086:SF6">
    <property type="entry name" value="CATION_ACETATE SYMPORTER ACTP"/>
    <property type="match status" value="1"/>
</dbReference>
<dbReference type="NCBIfam" id="TIGR00813">
    <property type="entry name" value="sss"/>
    <property type="match status" value="1"/>
</dbReference>
<accession>A0ABS3WZ78</accession>
<feature type="transmembrane region" description="Helical" evidence="10">
    <location>
        <begin position="463"/>
        <end position="484"/>
    </location>
</feature>
<reference evidence="11 12" key="1">
    <citation type="submission" date="2021-02" db="EMBL/GenBank/DDBJ databases">
        <title>Streptomyces spirodelae sp. nov., isolated from duckweed.</title>
        <authorList>
            <person name="Saimee Y."/>
            <person name="Duangmal K."/>
        </authorList>
    </citation>
    <scope>NUCLEOTIDE SEQUENCE [LARGE SCALE GENOMIC DNA]</scope>
    <source>
        <strain evidence="11 12">DW4-2</strain>
    </source>
</reference>
<evidence type="ECO:0000256" key="2">
    <source>
        <dbReference type="ARBA" id="ARBA00006434"/>
    </source>
</evidence>
<dbReference type="EMBL" id="JAFFZN010000023">
    <property type="protein sequence ID" value="MBO8188386.1"/>
    <property type="molecule type" value="Genomic_DNA"/>
</dbReference>
<feature type="transmembrane region" description="Helical" evidence="10">
    <location>
        <begin position="263"/>
        <end position="285"/>
    </location>
</feature>
<sequence length="548" mass="57026">MSLTHQVAAPATQLAAESASEHRPLIITLFSVFVVITLGVTVWAGRRTKDATDFYAGGRQFTGFQNGLAISGDYMSAASFLGIAGAIALAGYDGFLYSIGFLVAWLVALLLVAEPLRNSGRYTMGDVLAYRMRQRPVRTAAGVSTIVVSIFYLLAQMVGAGALVALLLGITGETGKNLIVVFVGIVMILYVTIGGMKGTTWVQMIKACLLIGGTVIITFLVFHKFNYNLSSLLGAAAENSGKGASFLEPGLKYGVSTTSKIDFISLGLALILGTAGLPHILIRFYTVPTAKAARKSVNWAIGIIGVFYLMTIALGFGAAALLSQKTITDSNAAGNTAAPLLAQEIGGGADSTGGAVLLAMISAVAFATILAVVAGLTLASSSSFAHDLYANVIRRGKATEKEEVKAARVSAVIIGGVAIGLGIFAGKLNVAGLVALAFAVAASANLPTLLYSLFWKRFTTTGALWSIYGGLISSVFLVFFSPVVTGKETSMFPDVDFAWFPLQNPGLISIPLGFLLGWVGSLLSKDEGAGGAKYAELEVRSMTGVGAH</sequence>
<keyword evidence="5 10" id="KW-0812">Transmembrane</keyword>
<keyword evidence="6" id="KW-0769">Symport</keyword>
<organism evidence="11 12">
    <name type="scientific">Streptomyces spirodelae</name>
    <dbReference type="NCBI Taxonomy" id="2812904"/>
    <lineage>
        <taxon>Bacteria</taxon>
        <taxon>Bacillati</taxon>
        <taxon>Actinomycetota</taxon>
        <taxon>Actinomycetes</taxon>
        <taxon>Kitasatosporales</taxon>
        <taxon>Streptomycetaceae</taxon>
        <taxon>Streptomyces</taxon>
    </lineage>
</organism>
<feature type="transmembrane region" description="Helical" evidence="10">
    <location>
        <begin position="95"/>
        <end position="113"/>
    </location>
</feature>
<dbReference type="InterPro" id="IPR038377">
    <property type="entry name" value="Na/Glc_symporter_sf"/>
</dbReference>
<name>A0ABS3WZ78_9ACTN</name>
<dbReference type="Proteomes" id="UP001518976">
    <property type="component" value="Unassembled WGS sequence"/>
</dbReference>
<evidence type="ECO:0000313" key="11">
    <source>
        <dbReference type="EMBL" id="MBO8188386.1"/>
    </source>
</evidence>
<evidence type="ECO:0000256" key="6">
    <source>
        <dbReference type="ARBA" id="ARBA00022847"/>
    </source>
</evidence>
<evidence type="ECO:0000256" key="10">
    <source>
        <dbReference type="SAM" id="Phobius"/>
    </source>
</evidence>
<feature type="transmembrane region" description="Helical" evidence="10">
    <location>
        <begin position="430"/>
        <end position="451"/>
    </location>
</feature>
<comment type="caution">
    <text evidence="11">The sequence shown here is derived from an EMBL/GenBank/DDBJ whole genome shotgun (WGS) entry which is preliminary data.</text>
</comment>
<comment type="subcellular location">
    <subcellularLocation>
        <location evidence="1">Cell membrane</location>
        <topology evidence="1">Multi-pass membrane protein</topology>
    </subcellularLocation>
</comment>
<keyword evidence="4" id="KW-1003">Cell membrane</keyword>
<evidence type="ECO:0000256" key="1">
    <source>
        <dbReference type="ARBA" id="ARBA00004651"/>
    </source>
</evidence>
<comment type="similarity">
    <text evidence="2 9">Belongs to the sodium:solute symporter (SSF) (TC 2.A.21) family.</text>
</comment>
<feature type="transmembrane region" description="Helical" evidence="10">
    <location>
        <begin position="66"/>
        <end position="89"/>
    </location>
</feature>
<dbReference type="RefSeq" id="WP_209267162.1">
    <property type="nucleotide sequence ID" value="NZ_JAFFZN010000023.1"/>
</dbReference>
<feature type="transmembrane region" description="Helical" evidence="10">
    <location>
        <begin position="504"/>
        <end position="523"/>
    </location>
</feature>
<feature type="transmembrane region" description="Helical" evidence="10">
    <location>
        <begin position="406"/>
        <end position="424"/>
    </location>
</feature>
<keyword evidence="12" id="KW-1185">Reference proteome</keyword>
<feature type="transmembrane region" description="Helical" evidence="10">
    <location>
        <begin position="356"/>
        <end position="385"/>
    </location>
</feature>
<keyword evidence="8 10" id="KW-0472">Membrane</keyword>
<gene>
    <name evidence="11" type="ORF">JW592_23370</name>
</gene>
<evidence type="ECO:0000256" key="9">
    <source>
        <dbReference type="RuleBase" id="RU362091"/>
    </source>
</evidence>
<dbReference type="CDD" id="cd11480">
    <property type="entry name" value="SLC5sbd_u4"/>
    <property type="match status" value="1"/>
</dbReference>
<keyword evidence="3" id="KW-0813">Transport</keyword>
<keyword evidence="7 10" id="KW-1133">Transmembrane helix</keyword>
<evidence type="ECO:0000256" key="4">
    <source>
        <dbReference type="ARBA" id="ARBA00022475"/>
    </source>
</evidence>
<protein>
    <submittedName>
        <fullName evidence="11">Cation acetate symporter</fullName>
    </submittedName>
</protein>
<evidence type="ECO:0000256" key="5">
    <source>
        <dbReference type="ARBA" id="ARBA00022692"/>
    </source>
</evidence>
<evidence type="ECO:0000256" key="7">
    <source>
        <dbReference type="ARBA" id="ARBA00022989"/>
    </source>
</evidence>
<feature type="transmembrane region" description="Helical" evidence="10">
    <location>
        <begin position="207"/>
        <end position="225"/>
    </location>
</feature>
<dbReference type="PROSITE" id="PS50283">
    <property type="entry name" value="NA_SOLUT_SYMP_3"/>
    <property type="match status" value="1"/>
</dbReference>
<feature type="transmembrane region" description="Helical" evidence="10">
    <location>
        <begin position="177"/>
        <end position="195"/>
    </location>
</feature>
<dbReference type="InterPro" id="IPR001734">
    <property type="entry name" value="Na/solute_symporter"/>
</dbReference>
<proteinExistence type="inferred from homology"/>
<dbReference type="Pfam" id="PF00474">
    <property type="entry name" value="SSF"/>
    <property type="match status" value="1"/>
</dbReference>
<feature type="transmembrane region" description="Helical" evidence="10">
    <location>
        <begin position="140"/>
        <end position="171"/>
    </location>
</feature>
<dbReference type="Gene3D" id="1.20.1730.10">
    <property type="entry name" value="Sodium/glucose cotransporter"/>
    <property type="match status" value="1"/>
</dbReference>
<evidence type="ECO:0000256" key="3">
    <source>
        <dbReference type="ARBA" id="ARBA00022448"/>
    </source>
</evidence>
<feature type="transmembrane region" description="Helical" evidence="10">
    <location>
        <begin position="297"/>
        <end position="322"/>
    </location>
</feature>
<feature type="transmembrane region" description="Helical" evidence="10">
    <location>
        <begin position="25"/>
        <end position="45"/>
    </location>
</feature>
<evidence type="ECO:0000313" key="12">
    <source>
        <dbReference type="Proteomes" id="UP001518976"/>
    </source>
</evidence>
<dbReference type="PANTHER" id="PTHR48086">
    <property type="entry name" value="SODIUM/PROLINE SYMPORTER-RELATED"/>
    <property type="match status" value="1"/>
</dbReference>